<keyword evidence="3" id="KW-1185">Reference proteome</keyword>
<comment type="caution">
    <text evidence="2">The sequence shown here is derived from an EMBL/GenBank/DDBJ whole genome shotgun (WGS) entry which is preliminary data.</text>
</comment>
<reference evidence="2" key="1">
    <citation type="submission" date="2021-06" db="EMBL/GenBank/DDBJ databases">
        <authorList>
            <person name="Kallberg Y."/>
            <person name="Tangrot J."/>
            <person name="Rosling A."/>
        </authorList>
    </citation>
    <scope>NUCLEOTIDE SEQUENCE</scope>
    <source>
        <strain evidence="2">MT106</strain>
    </source>
</reference>
<dbReference type="EMBL" id="CAJVPL010001166">
    <property type="protein sequence ID" value="CAG8556617.1"/>
    <property type="molecule type" value="Genomic_DNA"/>
</dbReference>
<accession>A0A9N9B5Y6</accession>
<feature type="region of interest" description="Disordered" evidence="1">
    <location>
        <begin position="1"/>
        <end position="92"/>
    </location>
</feature>
<feature type="compositionally biased region" description="Polar residues" evidence="1">
    <location>
        <begin position="1"/>
        <end position="16"/>
    </location>
</feature>
<organism evidence="2 3">
    <name type="scientific">Ambispora gerdemannii</name>
    <dbReference type="NCBI Taxonomy" id="144530"/>
    <lineage>
        <taxon>Eukaryota</taxon>
        <taxon>Fungi</taxon>
        <taxon>Fungi incertae sedis</taxon>
        <taxon>Mucoromycota</taxon>
        <taxon>Glomeromycotina</taxon>
        <taxon>Glomeromycetes</taxon>
        <taxon>Archaeosporales</taxon>
        <taxon>Ambisporaceae</taxon>
        <taxon>Ambispora</taxon>
    </lineage>
</organism>
<dbReference type="AlphaFoldDB" id="A0A9N9B5Y6"/>
<name>A0A9N9B5Y6_9GLOM</name>
<dbReference type="OrthoDB" id="10385714at2759"/>
<sequence>MEPNTQTRQTSNINEKNYSKVDKQWDNSSDLDFDSQQHIIRRKPAEVYETPLYSNNNTSINTTSNTEFPLSNQQQDPQESTSSFSYSSSSSPDWDLESICSTASSHSTIKDDNNNEEYYYQNEALSQNSYTTITSDSTTTTPTQASSQFQSQKSRYIFFAGQIIAPGFTLFSRVTQKSDNNDTDSISQKKNCKSISKRKSVYPVRSPDKVEDGTGVYATCCVYEIFQNEPLKLLDRVKKPTLSLSIAKRLKSRSGMKKKRDINTVMEIFGLNTEIAIDVLSAETFYLPALERMSTFFDKKARLFNKNNKTLFDSMPKKLLRRRLIYLTHEEFKKNSTQK</sequence>
<dbReference type="Proteomes" id="UP000789831">
    <property type="component" value="Unassembled WGS sequence"/>
</dbReference>
<feature type="compositionally biased region" description="Polar residues" evidence="1">
    <location>
        <begin position="67"/>
        <end position="79"/>
    </location>
</feature>
<gene>
    <name evidence="2" type="ORF">AGERDE_LOCUS6942</name>
</gene>
<evidence type="ECO:0000256" key="1">
    <source>
        <dbReference type="SAM" id="MobiDB-lite"/>
    </source>
</evidence>
<evidence type="ECO:0000313" key="2">
    <source>
        <dbReference type="EMBL" id="CAG8556617.1"/>
    </source>
</evidence>
<feature type="compositionally biased region" description="Low complexity" evidence="1">
    <location>
        <begin position="54"/>
        <end position="66"/>
    </location>
</feature>
<protein>
    <submittedName>
        <fullName evidence="2">902_t:CDS:1</fullName>
    </submittedName>
</protein>
<proteinExistence type="predicted"/>
<feature type="compositionally biased region" description="Low complexity" evidence="1">
    <location>
        <begin position="80"/>
        <end position="91"/>
    </location>
</feature>
<feature type="compositionally biased region" description="Polar residues" evidence="1">
    <location>
        <begin position="26"/>
        <end position="38"/>
    </location>
</feature>
<evidence type="ECO:0000313" key="3">
    <source>
        <dbReference type="Proteomes" id="UP000789831"/>
    </source>
</evidence>